<proteinExistence type="predicted"/>
<organism evidence="2 3">
    <name type="scientific">Phaseolus coccineus</name>
    <name type="common">Scarlet runner bean</name>
    <name type="synonym">Phaseolus multiflorus</name>
    <dbReference type="NCBI Taxonomy" id="3886"/>
    <lineage>
        <taxon>Eukaryota</taxon>
        <taxon>Viridiplantae</taxon>
        <taxon>Streptophyta</taxon>
        <taxon>Embryophyta</taxon>
        <taxon>Tracheophyta</taxon>
        <taxon>Spermatophyta</taxon>
        <taxon>Magnoliopsida</taxon>
        <taxon>eudicotyledons</taxon>
        <taxon>Gunneridae</taxon>
        <taxon>Pentapetalae</taxon>
        <taxon>rosids</taxon>
        <taxon>fabids</taxon>
        <taxon>Fabales</taxon>
        <taxon>Fabaceae</taxon>
        <taxon>Papilionoideae</taxon>
        <taxon>50 kb inversion clade</taxon>
        <taxon>NPAAA clade</taxon>
        <taxon>indigoferoid/millettioid clade</taxon>
        <taxon>Phaseoleae</taxon>
        <taxon>Phaseolus</taxon>
    </lineage>
</organism>
<gene>
    <name evidence="2" type="ORF">VNO80_11154</name>
</gene>
<protein>
    <submittedName>
        <fullName evidence="2">Uncharacterized protein</fullName>
    </submittedName>
</protein>
<reference evidence="2 3" key="1">
    <citation type="submission" date="2024-01" db="EMBL/GenBank/DDBJ databases">
        <title>The genomes of 5 underutilized Papilionoideae crops provide insights into root nodulation and disease resistanc.</title>
        <authorList>
            <person name="Jiang F."/>
        </authorList>
    </citation>
    <scope>NUCLEOTIDE SEQUENCE [LARGE SCALE GENOMIC DNA]</scope>
    <source>
        <strain evidence="2">JINMINGXINNONG_FW02</strain>
        <tissue evidence="2">Leaves</tissue>
    </source>
</reference>
<comment type="caution">
    <text evidence="2">The sequence shown here is derived from an EMBL/GenBank/DDBJ whole genome shotgun (WGS) entry which is preliminary data.</text>
</comment>
<sequence length="66" mass="7599">MLSCILLSVYIILPFEHVVYVIANDDDFNSDQDSYFSAVFLSTSQLSHINISLFRTMTDYVHADFD</sequence>
<keyword evidence="3" id="KW-1185">Reference proteome</keyword>
<feature type="signal peptide" evidence="1">
    <location>
        <begin position="1"/>
        <end position="23"/>
    </location>
</feature>
<name>A0AAN9N9K4_PHACN</name>
<feature type="chain" id="PRO_5043019710" evidence="1">
    <location>
        <begin position="24"/>
        <end position="66"/>
    </location>
</feature>
<dbReference type="EMBL" id="JAYMYR010000004">
    <property type="protein sequence ID" value="KAK7369120.1"/>
    <property type="molecule type" value="Genomic_DNA"/>
</dbReference>
<dbReference type="Proteomes" id="UP001374584">
    <property type="component" value="Unassembled WGS sequence"/>
</dbReference>
<evidence type="ECO:0000313" key="3">
    <source>
        <dbReference type="Proteomes" id="UP001374584"/>
    </source>
</evidence>
<evidence type="ECO:0000256" key="1">
    <source>
        <dbReference type="SAM" id="SignalP"/>
    </source>
</evidence>
<evidence type="ECO:0000313" key="2">
    <source>
        <dbReference type="EMBL" id="KAK7369120.1"/>
    </source>
</evidence>
<accession>A0AAN9N9K4</accession>
<keyword evidence="1" id="KW-0732">Signal</keyword>
<dbReference type="AlphaFoldDB" id="A0AAN9N9K4"/>